<accession>A0A8J3EK10</accession>
<protein>
    <submittedName>
        <fullName evidence="1">Uncharacterized protein</fullName>
    </submittedName>
</protein>
<reference evidence="1" key="1">
    <citation type="journal article" date="2014" name="Int. J. Syst. Evol. Microbiol.">
        <title>Complete genome sequence of Corynebacterium casei LMG S-19264T (=DSM 44701T), isolated from a smear-ripened cheese.</title>
        <authorList>
            <consortium name="US DOE Joint Genome Institute (JGI-PGF)"/>
            <person name="Walter F."/>
            <person name="Albersmeier A."/>
            <person name="Kalinowski J."/>
            <person name="Ruckert C."/>
        </authorList>
    </citation>
    <scope>NUCLEOTIDE SEQUENCE</scope>
    <source>
        <strain evidence="1">CGMCC 1.12777</strain>
    </source>
</reference>
<dbReference type="Proteomes" id="UP000656813">
    <property type="component" value="Unassembled WGS sequence"/>
</dbReference>
<evidence type="ECO:0000313" key="1">
    <source>
        <dbReference type="EMBL" id="GGH73646.1"/>
    </source>
</evidence>
<reference evidence="1" key="2">
    <citation type="submission" date="2020-09" db="EMBL/GenBank/DDBJ databases">
        <authorList>
            <person name="Sun Q."/>
            <person name="Zhou Y."/>
        </authorList>
    </citation>
    <scope>NUCLEOTIDE SEQUENCE</scope>
    <source>
        <strain evidence="1">CGMCC 1.12777</strain>
    </source>
</reference>
<keyword evidence="2" id="KW-1185">Reference proteome</keyword>
<dbReference type="EMBL" id="BMFV01000001">
    <property type="protein sequence ID" value="GGH73646.1"/>
    <property type="molecule type" value="Genomic_DNA"/>
</dbReference>
<dbReference type="InterPro" id="IPR046174">
    <property type="entry name" value="DUF6176"/>
</dbReference>
<name>A0A8J3EK10_9BACL</name>
<dbReference type="Pfam" id="PF19673">
    <property type="entry name" value="DUF6176"/>
    <property type="match status" value="1"/>
</dbReference>
<gene>
    <name evidence="1" type="ORF">GCM10007096_01080</name>
</gene>
<proteinExistence type="predicted"/>
<dbReference type="RefSeq" id="WP_188495000.1">
    <property type="nucleotide sequence ID" value="NZ_BMFV01000001.1"/>
</dbReference>
<sequence>MEVKVELSKFKVKSGKAKRVDEWMHFLNEHMEDVLLTLKDEKMHVETIFRECHEGQEYLYWYSIQGEGGVSVEDSQHDVDKKHLEFWAECIDESGSPIDMETEVVMIPDNIRKAFGKL</sequence>
<organism evidence="1 2">
    <name type="scientific">Pullulanibacillus pueri</name>
    <dbReference type="NCBI Taxonomy" id="1437324"/>
    <lineage>
        <taxon>Bacteria</taxon>
        <taxon>Bacillati</taxon>
        <taxon>Bacillota</taxon>
        <taxon>Bacilli</taxon>
        <taxon>Bacillales</taxon>
        <taxon>Sporolactobacillaceae</taxon>
        <taxon>Pullulanibacillus</taxon>
    </lineage>
</organism>
<evidence type="ECO:0000313" key="2">
    <source>
        <dbReference type="Proteomes" id="UP000656813"/>
    </source>
</evidence>
<comment type="caution">
    <text evidence="1">The sequence shown here is derived from an EMBL/GenBank/DDBJ whole genome shotgun (WGS) entry which is preliminary data.</text>
</comment>
<dbReference type="AlphaFoldDB" id="A0A8J3EK10"/>